<keyword evidence="8" id="KW-0479">Metal-binding</keyword>
<dbReference type="PANTHER" id="PTHR12450">
    <property type="entry name" value="DENTIN MATRIX PROTEIN 4 PROTEIN FAM20"/>
    <property type="match status" value="1"/>
</dbReference>
<evidence type="ECO:0000256" key="3">
    <source>
        <dbReference type="ARBA" id="ARBA00023034"/>
    </source>
</evidence>
<evidence type="ECO:0000256" key="4">
    <source>
        <dbReference type="ARBA" id="ARBA00023157"/>
    </source>
</evidence>
<comment type="similarity">
    <text evidence="2">Belongs to the FAM20 family.</text>
</comment>
<dbReference type="InterPro" id="IPR024869">
    <property type="entry name" value="FAM20"/>
</dbReference>
<evidence type="ECO:0000313" key="11">
    <source>
        <dbReference type="EMBL" id="CAI9715170.1"/>
    </source>
</evidence>
<protein>
    <recommendedName>
        <fullName evidence="10">FAM20 C-terminal domain-containing protein</fullName>
    </recommendedName>
</protein>
<evidence type="ECO:0000256" key="1">
    <source>
        <dbReference type="ARBA" id="ARBA00004555"/>
    </source>
</evidence>
<feature type="binding site" evidence="7">
    <location>
        <position position="155"/>
    </location>
    <ligand>
        <name>ATP</name>
        <dbReference type="ChEBI" id="CHEBI:30616"/>
    </ligand>
</feature>
<reference evidence="11" key="1">
    <citation type="submission" date="2023-08" db="EMBL/GenBank/DDBJ databases">
        <authorList>
            <person name="Alioto T."/>
            <person name="Alioto T."/>
            <person name="Gomez Garrido J."/>
        </authorList>
    </citation>
    <scope>NUCLEOTIDE SEQUENCE</scope>
</reference>
<dbReference type="InterPro" id="IPR009581">
    <property type="entry name" value="FAM20_C"/>
</dbReference>
<keyword evidence="7" id="KW-0547">Nucleotide-binding</keyword>
<evidence type="ECO:0000256" key="7">
    <source>
        <dbReference type="PIRSR" id="PIRSR624869-2"/>
    </source>
</evidence>
<keyword evidence="5" id="KW-0325">Glycoprotein</keyword>
<comment type="cofactor">
    <cofactor evidence="8">
        <name>Mn(2+)</name>
        <dbReference type="ChEBI" id="CHEBI:29035"/>
    </cofactor>
</comment>
<dbReference type="GO" id="GO:0016773">
    <property type="term" value="F:phosphotransferase activity, alcohol group as acceptor"/>
    <property type="evidence" value="ECO:0007669"/>
    <property type="project" value="TreeGrafter"/>
</dbReference>
<keyword evidence="4" id="KW-1015">Disulfide bond</keyword>
<feature type="transmembrane region" description="Helical" evidence="9">
    <location>
        <begin position="12"/>
        <end position="32"/>
    </location>
</feature>
<evidence type="ECO:0000313" key="12">
    <source>
        <dbReference type="Proteomes" id="UP001162480"/>
    </source>
</evidence>
<proteinExistence type="inferred from homology"/>
<feature type="binding site" evidence="7">
    <location>
        <position position="171"/>
    </location>
    <ligand>
        <name>ATP</name>
        <dbReference type="ChEBI" id="CHEBI:30616"/>
    </ligand>
</feature>
<dbReference type="Proteomes" id="UP001162480">
    <property type="component" value="Chromosome 1"/>
</dbReference>
<comment type="subcellular location">
    <subcellularLocation>
        <location evidence="1">Golgi apparatus</location>
    </subcellularLocation>
</comment>
<keyword evidence="12" id="KW-1185">Reference proteome</keyword>
<organism evidence="11 12">
    <name type="scientific">Octopus vulgaris</name>
    <name type="common">Common octopus</name>
    <dbReference type="NCBI Taxonomy" id="6645"/>
    <lineage>
        <taxon>Eukaryota</taxon>
        <taxon>Metazoa</taxon>
        <taxon>Spiralia</taxon>
        <taxon>Lophotrochozoa</taxon>
        <taxon>Mollusca</taxon>
        <taxon>Cephalopoda</taxon>
        <taxon>Coleoidea</taxon>
        <taxon>Octopodiformes</taxon>
        <taxon>Octopoda</taxon>
        <taxon>Incirrata</taxon>
        <taxon>Octopodidae</taxon>
        <taxon>Octopus</taxon>
    </lineage>
</organism>
<feature type="binding site" evidence="8">
    <location>
        <position position="355"/>
    </location>
    <ligand>
        <name>Mn(2+)</name>
        <dbReference type="ChEBI" id="CHEBI:29035"/>
    </ligand>
</feature>
<dbReference type="Pfam" id="PF06702">
    <property type="entry name" value="Fam20C"/>
    <property type="match status" value="1"/>
</dbReference>
<keyword evidence="9" id="KW-0812">Transmembrane</keyword>
<feature type="domain" description="FAM20 C-terminal" evidence="10">
    <location>
        <begin position="236"/>
        <end position="444"/>
    </location>
</feature>
<dbReference type="GO" id="GO:0005794">
    <property type="term" value="C:Golgi apparatus"/>
    <property type="evidence" value="ECO:0007669"/>
    <property type="project" value="UniProtKB-SubCell"/>
</dbReference>
<gene>
    <name evidence="11" type="ORF">OCTVUL_1B022887</name>
</gene>
<name>A0AA36AFH1_OCTVU</name>
<keyword evidence="9" id="KW-0472">Membrane</keyword>
<dbReference type="EMBL" id="OX597814">
    <property type="protein sequence ID" value="CAI9715170.1"/>
    <property type="molecule type" value="Genomic_DNA"/>
</dbReference>
<keyword evidence="7" id="KW-0067">ATP-binding</keyword>
<keyword evidence="3" id="KW-0333">Golgi apparatus</keyword>
<feature type="active site" evidence="6">
    <location>
        <position position="336"/>
    </location>
</feature>
<feature type="binding site" evidence="7">
    <location>
        <position position="355"/>
    </location>
    <ligand>
        <name>ATP</name>
        <dbReference type="ChEBI" id="CHEBI:30616"/>
    </ligand>
</feature>
<dbReference type="AlphaFoldDB" id="A0AA36AFH1"/>
<evidence type="ECO:0000256" key="5">
    <source>
        <dbReference type="ARBA" id="ARBA00023180"/>
    </source>
</evidence>
<dbReference type="PANTHER" id="PTHR12450:SF14">
    <property type="entry name" value="GLYCOSAMINOGLYCAN XYLOSYLKINASE"/>
    <property type="match status" value="1"/>
</dbReference>
<evidence type="ECO:0000256" key="8">
    <source>
        <dbReference type="PIRSR" id="PIRSR624869-3"/>
    </source>
</evidence>
<feature type="binding site" evidence="7">
    <location>
        <position position="341"/>
    </location>
    <ligand>
        <name>ATP</name>
        <dbReference type="ChEBI" id="CHEBI:30616"/>
    </ligand>
</feature>
<accession>A0AA36AFH1</accession>
<evidence type="ECO:0000256" key="2">
    <source>
        <dbReference type="ARBA" id="ARBA00006557"/>
    </source>
</evidence>
<keyword evidence="8" id="KW-0464">Manganese</keyword>
<evidence type="ECO:0000256" key="9">
    <source>
        <dbReference type="SAM" id="Phobius"/>
    </source>
</evidence>
<evidence type="ECO:0000256" key="6">
    <source>
        <dbReference type="PIRSR" id="PIRSR624869-1"/>
    </source>
</evidence>
<feature type="binding site" evidence="8">
    <location>
        <position position="190"/>
    </location>
    <ligand>
        <name>Mn(2+)</name>
        <dbReference type="ChEBI" id="CHEBI:29035"/>
    </ligand>
</feature>
<dbReference type="GO" id="GO:0046872">
    <property type="term" value="F:metal ion binding"/>
    <property type="evidence" value="ECO:0007669"/>
    <property type="project" value="UniProtKB-KW"/>
</dbReference>
<keyword evidence="9" id="KW-1133">Transmembrane helix</keyword>
<evidence type="ECO:0000259" key="10">
    <source>
        <dbReference type="Pfam" id="PF06702"/>
    </source>
</evidence>
<dbReference type="GO" id="GO:0005524">
    <property type="term" value="F:ATP binding"/>
    <property type="evidence" value="ECO:0007669"/>
    <property type="project" value="UniProtKB-KW"/>
</dbReference>
<sequence>MFMTLSMPSHAIVIVIVIIVIIIVTFILLSYIDNQQRLDTPLHKEKYNVAESNAVKNNEQDVMQPILNELEKDNDNFNDNFDSIHPEDISWELIEKFKVDYDDHFQPIVSPWDVSKSWVNSREIFPDVVPELGMVLKSMANEPVIYADIAPRGTQLKLLLVLKGGQKVLFKPKWFERDQVIEGPPYAGQDRHNGEIAAFHLSRILGFRRTPLTVGRYLNLQTEVIPVASSRLLDTFFYKDNDTCFYGKCYYCKGKESGVCAQKTILEGTIVLWISHKMQLYRHPWGRTYIDNKQAKWETDAKFCDKVLQTDMYKLGIRLLDIIDTSVFDYIIGNADRHHYETFHEFPDSMVIMLDNGKSFGNPYHDEYSILAPLYQCCKIRQSTYDQLKMLKNGILSKVLEAVLLFDPISPILNKFHLRSIDRRLHQLLTTIDNCVKEQGMPNVIISDEKLIPEKHVET</sequence>